<evidence type="ECO:0000313" key="2">
    <source>
        <dbReference type="EMBL" id="KNE88479.1"/>
    </source>
</evidence>
<organism evidence="2 3">
    <name type="scientific">Puccinia striiformis f. sp. tritici PST-78</name>
    <dbReference type="NCBI Taxonomy" id="1165861"/>
    <lineage>
        <taxon>Eukaryota</taxon>
        <taxon>Fungi</taxon>
        <taxon>Dikarya</taxon>
        <taxon>Basidiomycota</taxon>
        <taxon>Pucciniomycotina</taxon>
        <taxon>Pucciniomycetes</taxon>
        <taxon>Pucciniales</taxon>
        <taxon>Pucciniaceae</taxon>
        <taxon>Puccinia</taxon>
    </lineage>
</organism>
<feature type="region of interest" description="Disordered" evidence="1">
    <location>
        <begin position="1"/>
        <end position="25"/>
    </location>
</feature>
<proteinExistence type="predicted"/>
<keyword evidence="3" id="KW-1185">Reference proteome</keyword>
<name>A0A0L0UP11_9BASI</name>
<evidence type="ECO:0000313" key="3">
    <source>
        <dbReference type="Proteomes" id="UP000054564"/>
    </source>
</evidence>
<gene>
    <name evidence="2" type="ORF">PSTG_18120</name>
</gene>
<protein>
    <submittedName>
        <fullName evidence="2">Uncharacterized protein</fullName>
    </submittedName>
</protein>
<feature type="non-terminal residue" evidence="2">
    <location>
        <position position="75"/>
    </location>
</feature>
<reference evidence="3" key="1">
    <citation type="submission" date="2014-03" db="EMBL/GenBank/DDBJ databases">
        <title>The Genome Sequence of Puccinia striiformis f. sp. tritici PST-78.</title>
        <authorList>
            <consortium name="The Broad Institute Genome Sequencing Platform"/>
            <person name="Cuomo C."/>
            <person name="Hulbert S."/>
            <person name="Chen X."/>
            <person name="Walker B."/>
            <person name="Young S.K."/>
            <person name="Zeng Q."/>
            <person name="Gargeya S."/>
            <person name="Fitzgerald M."/>
            <person name="Haas B."/>
            <person name="Abouelleil A."/>
            <person name="Alvarado L."/>
            <person name="Arachchi H.M."/>
            <person name="Berlin A.M."/>
            <person name="Chapman S.B."/>
            <person name="Goldberg J."/>
            <person name="Griggs A."/>
            <person name="Gujja S."/>
            <person name="Hansen M."/>
            <person name="Howarth C."/>
            <person name="Imamovic A."/>
            <person name="Larimer J."/>
            <person name="McCowan C."/>
            <person name="Montmayeur A."/>
            <person name="Murphy C."/>
            <person name="Neiman D."/>
            <person name="Pearson M."/>
            <person name="Priest M."/>
            <person name="Roberts A."/>
            <person name="Saif S."/>
            <person name="Shea T."/>
            <person name="Sisk P."/>
            <person name="Sykes S."/>
            <person name="Wortman J."/>
            <person name="Nusbaum C."/>
            <person name="Birren B."/>
        </authorList>
    </citation>
    <scope>NUCLEOTIDE SEQUENCE [LARGE SCALE GENOMIC DNA]</scope>
    <source>
        <strain evidence="3">race PST-78</strain>
    </source>
</reference>
<accession>A0A0L0UP11</accession>
<sequence>MEKGIIKPVLTVNGDMPDGMHKSAEGCETNPTYIAAKKAKHLEDSETTPKSCLDAVFKLLETNSQTSSQNSLSES</sequence>
<comment type="caution">
    <text evidence="2">The sequence shown here is derived from an EMBL/GenBank/DDBJ whole genome shotgun (WGS) entry which is preliminary data.</text>
</comment>
<dbReference type="AlphaFoldDB" id="A0A0L0UP11"/>
<evidence type="ECO:0000256" key="1">
    <source>
        <dbReference type="SAM" id="MobiDB-lite"/>
    </source>
</evidence>
<dbReference type="Proteomes" id="UP000054564">
    <property type="component" value="Unassembled WGS sequence"/>
</dbReference>
<dbReference type="EMBL" id="AJIL01001796">
    <property type="protein sequence ID" value="KNE88479.1"/>
    <property type="molecule type" value="Genomic_DNA"/>
</dbReference>